<dbReference type="PANTHER" id="PTHR43701">
    <property type="entry name" value="MEMBRANE TRANSPORTER PROTEIN MJ0441-RELATED"/>
    <property type="match status" value="1"/>
</dbReference>
<evidence type="ECO:0000256" key="3">
    <source>
        <dbReference type="ARBA" id="ARBA00022692"/>
    </source>
</evidence>
<dbReference type="PANTHER" id="PTHR43701:SF2">
    <property type="entry name" value="MEMBRANE TRANSPORTER PROTEIN YJNA-RELATED"/>
    <property type="match status" value="1"/>
</dbReference>
<feature type="transmembrane region" description="Helical" evidence="6">
    <location>
        <begin position="29"/>
        <end position="59"/>
    </location>
</feature>
<keyword evidence="4 6" id="KW-1133">Transmembrane helix</keyword>
<evidence type="ECO:0000313" key="8">
    <source>
        <dbReference type="Proteomes" id="UP000050920"/>
    </source>
</evidence>
<accession>A0A0R2NXW5</accession>
<evidence type="ECO:0000256" key="2">
    <source>
        <dbReference type="ARBA" id="ARBA00009142"/>
    </source>
</evidence>
<dbReference type="AlphaFoldDB" id="A0A0R2NXW5"/>
<comment type="subcellular location">
    <subcellularLocation>
        <location evidence="6">Cell membrane</location>
        <topology evidence="6">Multi-pass membrane protein</topology>
    </subcellularLocation>
    <subcellularLocation>
        <location evidence="1">Membrane</location>
        <topology evidence="1">Multi-pass membrane protein</topology>
    </subcellularLocation>
</comment>
<protein>
    <recommendedName>
        <fullName evidence="6">Probable membrane transporter protein</fullName>
    </recommendedName>
</protein>
<name>A0A0R2NXW5_9LACO</name>
<keyword evidence="5 6" id="KW-0472">Membrane</keyword>
<keyword evidence="6" id="KW-1003">Cell membrane</keyword>
<organism evidence="7 8">
    <name type="scientific">Lactiplantibacillus fabifermentans DSM 21115</name>
    <dbReference type="NCBI Taxonomy" id="1413187"/>
    <lineage>
        <taxon>Bacteria</taxon>
        <taxon>Bacillati</taxon>
        <taxon>Bacillota</taxon>
        <taxon>Bacilli</taxon>
        <taxon>Lactobacillales</taxon>
        <taxon>Lactobacillaceae</taxon>
        <taxon>Lactiplantibacillus</taxon>
    </lineage>
</organism>
<evidence type="ECO:0000256" key="1">
    <source>
        <dbReference type="ARBA" id="ARBA00004141"/>
    </source>
</evidence>
<feature type="transmembrane region" description="Helical" evidence="6">
    <location>
        <begin position="92"/>
        <end position="114"/>
    </location>
</feature>
<dbReference type="InterPro" id="IPR051598">
    <property type="entry name" value="TSUP/Inactive_protease-like"/>
</dbReference>
<keyword evidence="3 6" id="KW-0812">Transmembrane</keyword>
<dbReference type="Proteomes" id="UP000050920">
    <property type="component" value="Unassembled WGS sequence"/>
</dbReference>
<keyword evidence="8" id="KW-1185">Reference proteome</keyword>
<evidence type="ECO:0000256" key="6">
    <source>
        <dbReference type="RuleBase" id="RU363041"/>
    </source>
</evidence>
<feature type="transmembrane region" description="Helical" evidence="6">
    <location>
        <begin position="126"/>
        <end position="151"/>
    </location>
</feature>
<dbReference type="Pfam" id="PF01925">
    <property type="entry name" value="TauE"/>
    <property type="match status" value="1"/>
</dbReference>
<evidence type="ECO:0000256" key="4">
    <source>
        <dbReference type="ARBA" id="ARBA00022989"/>
    </source>
</evidence>
<dbReference type="InterPro" id="IPR002781">
    <property type="entry name" value="TM_pro_TauE-like"/>
</dbReference>
<comment type="similarity">
    <text evidence="2 6">Belongs to the 4-toluene sulfonate uptake permease (TSUP) (TC 2.A.102) family.</text>
</comment>
<proteinExistence type="inferred from homology"/>
<comment type="caution">
    <text evidence="7">The sequence shown here is derived from an EMBL/GenBank/DDBJ whole genome shotgun (WGS) entry which is preliminary data.</text>
</comment>
<reference evidence="7 8" key="1">
    <citation type="journal article" date="2015" name="Genome Announc.">
        <title>Expanding the biotechnology potential of lactobacilli through comparative genomics of 213 strains and associated genera.</title>
        <authorList>
            <person name="Sun Z."/>
            <person name="Harris H.M."/>
            <person name="McCann A."/>
            <person name="Guo C."/>
            <person name="Argimon S."/>
            <person name="Zhang W."/>
            <person name="Yang X."/>
            <person name="Jeffery I.B."/>
            <person name="Cooney J.C."/>
            <person name="Kagawa T.F."/>
            <person name="Liu W."/>
            <person name="Song Y."/>
            <person name="Salvetti E."/>
            <person name="Wrobel A."/>
            <person name="Rasinkangas P."/>
            <person name="Parkhill J."/>
            <person name="Rea M.C."/>
            <person name="O'Sullivan O."/>
            <person name="Ritari J."/>
            <person name="Douillard F.P."/>
            <person name="Paul Ross R."/>
            <person name="Yang R."/>
            <person name="Briner A.E."/>
            <person name="Felis G.E."/>
            <person name="de Vos W.M."/>
            <person name="Barrangou R."/>
            <person name="Klaenhammer T.R."/>
            <person name="Caufield P.W."/>
            <person name="Cui Y."/>
            <person name="Zhang H."/>
            <person name="O'Toole P.W."/>
        </authorList>
    </citation>
    <scope>NUCLEOTIDE SEQUENCE [LARGE SCALE GENOMIC DNA]</scope>
    <source>
        <strain evidence="7 8">DSM 21115</strain>
    </source>
</reference>
<dbReference type="GO" id="GO:0005886">
    <property type="term" value="C:plasma membrane"/>
    <property type="evidence" value="ECO:0007669"/>
    <property type="project" value="UniProtKB-SubCell"/>
</dbReference>
<evidence type="ECO:0000256" key="5">
    <source>
        <dbReference type="ARBA" id="ARBA00023136"/>
    </source>
</evidence>
<evidence type="ECO:0000313" key="7">
    <source>
        <dbReference type="EMBL" id="KRO28525.1"/>
    </source>
</evidence>
<sequence>MLVIILVISLIMSKPGKYEFGKIVRQLLFVVSGIFLGALSTFLGIGGGPINVALLIYVFSFSSKKAVLYSIVCIFFSQLMKLLVNLPFINGLGLSISIVVTIMIAAILGGYTGATITNKISDRQVLIFYKLVVIFVIGLNIFNGMKLIMWLT</sequence>
<gene>
    <name evidence="7" type="ORF">DY78_GL002302</name>
</gene>
<dbReference type="EMBL" id="AYGX02000039">
    <property type="protein sequence ID" value="KRO28525.1"/>
    <property type="molecule type" value="Genomic_DNA"/>
</dbReference>